<proteinExistence type="predicted"/>
<dbReference type="AlphaFoldDB" id="A0A7J0HBW3"/>
<feature type="compositionally biased region" description="Polar residues" evidence="1">
    <location>
        <begin position="1"/>
        <end position="11"/>
    </location>
</feature>
<organism evidence="2 3">
    <name type="scientific">Actinidia rufa</name>
    <dbReference type="NCBI Taxonomy" id="165716"/>
    <lineage>
        <taxon>Eukaryota</taxon>
        <taxon>Viridiplantae</taxon>
        <taxon>Streptophyta</taxon>
        <taxon>Embryophyta</taxon>
        <taxon>Tracheophyta</taxon>
        <taxon>Spermatophyta</taxon>
        <taxon>Magnoliopsida</taxon>
        <taxon>eudicotyledons</taxon>
        <taxon>Gunneridae</taxon>
        <taxon>Pentapetalae</taxon>
        <taxon>asterids</taxon>
        <taxon>Ericales</taxon>
        <taxon>Actinidiaceae</taxon>
        <taxon>Actinidia</taxon>
    </lineage>
</organism>
<comment type="caution">
    <text evidence="2">The sequence shown here is derived from an EMBL/GenBank/DDBJ whole genome shotgun (WGS) entry which is preliminary data.</text>
</comment>
<name>A0A7J0HBW3_9ERIC</name>
<dbReference type="Proteomes" id="UP000585474">
    <property type="component" value="Unassembled WGS sequence"/>
</dbReference>
<protein>
    <submittedName>
        <fullName evidence="2">Uncharacterized protein</fullName>
    </submittedName>
</protein>
<evidence type="ECO:0000313" key="3">
    <source>
        <dbReference type="Proteomes" id="UP000585474"/>
    </source>
</evidence>
<evidence type="ECO:0000256" key="1">
    <source>
        <dbReference type="SAM" id="MobiDB-lite"/>
    </source>
</evidence>
<gene>
    <name evidence="2" type="ORF">Acr_28g0012340</name>
</gene>
<sequence>MTEAITSQQNRGGEVDTSKGKKDKTRVVVSPIETQFTRVDVTVADSGERLDIGEHSMEHEVGDLKGMLREPRGNMLVTVNSMVHMGQQGKLSFQLKVLDKGKPKDRKPKNNCFICDELHFFRDCQKMEELLAHIKECEERSKETVEDLEELGDFILPTIFLTFPKMEEPQRPPQKPVGDRGQECMEYVPQAETVMEFTVHGST</sequence>
<evidence type="ECO:0000313" key="2">
    <source>
        <dbReference type="EMBL" id="GFZ20529.1"/>
    </source>
</evidence>
<reference evidence="2 3" key="1">
    <citation type="submission" date="2019-07" db="EMBL/GenBank/DDBJ databases">
        <title>De Novo Assembly of kiwifruit Actinidia rufa.</title>
        <authorList>
            <person name="Sugita-Konishi S."/>
            <person name="Sato K."/>
            <person name="Mori E."/>
            <person name="Abe Y."/>
            <person name="Kisaki G."/>
            <person name="Hamano K."/>
            <person name="Suezawa K."/>
            <person name="Otani M."/>
            <person name="Fukuda T."/>
            <person name="Manabe T."/>
            <person name="Gomi K."/>
            <person name="Tabuchi M."/>
            <person name="Akimitsu K."/>
            <person name="Kataoka I."/>
        </authorList>
    </citation>
    <scope>NUCLEOTIDE SEQUENCE [LARGE SCALE GENOMIC DNA]</scope>
    <source>
        <strain evidence="3">cv. Fuchu</strain>
    </source>
</reference>
<keyword evidence="3" id="KW-1185">Reference proteome</keyword>
<accession>A0A7J0HBW3</accession>
<dbReference type="EMBL" id="BJWL01000028">
    <property type="protein sequence ID" value="GFZ20529.1"/>
    <property type="molecule type" value="Genomic_DNA"/>
</dbReference>
<feature type="region of interest" description="Disordered" evidence="1">
    <location>
        <begin position="1"/>
        <end position="25"/>
    </location>
</feature>